<feature type="compositionally biased region" description="Polar residues" evidence="1">
    <location>
        <begin position="62"/>
        <end position="72"/>
    </location>
</feature>
<dbReference type="CDD" id="cd03190">
    <property type="entry name" value="GST_C_Omega_like"/>
    <property type="match status" value="1"/>
</dbReference>
<dbReference type="InterPro" id="IPR040079">
    <property type="entry name" value="Glutathione_S-Trfase"/>
</dbReference>
<feature type="domain" description="GST C-terminal" evidence="2">
    <location>
        <begin position="269"/>
        <end position="393"/>
    </location>
</feature>
<dbReference type="InterPro" id="IPR036282">
    <property type="entry name" value="Glutathione-S-Trfase_C_sf"/>
</dbReference>
<dbReference type="PROSITE" id="PS50405">
    <property type="entry name" value="GST_CTER"/>
    <property type="match status" value="1"/>
</dbReference>
<evidence type="ECO:0000259" key="2">
    <source>
        <dbReference type="PROSITE" id="PS50405"/>
    </source>
</evidence>
<evidence type="ECO:0000313" key="3">
    <source>
        <dbReference type="EMBL" id="CAD8743463.1"/>
    </source>
</evidence>
<organism evidence="3">
    <name type="scientific">Hemiselmis andersenii</name>
    <name type="common">Cryptophyte alga</name>
    <dbReference type="NCBI Taxonomy" id="464988"/>
    <lineage>
        <taxon>Eukaryota</taxon>
        <taxon>Cryptophyceae</taxon>
        <taxon>Cryptomonadales</taxon>
        <taxon>Hemiselmidaceae</taxon>
        <taxon>Hemiselmis</taxon>
    </lineage>
</organism>
<protein>
    <recommendedName>
        <fullName evidence="2">GST C-terminal domain-containing protein</fullName>
    </recommendedName>
</protein>
<dbReference type="Gene3D" id="1.20.1050.10">
    <property type="match status" value="1"/>
</dbReference>
<dbReference type="SFLD" id="SFLDG01206">
    <property type="entry name" value="Xi.1"/>
    <property type="match status" value="1"/>
</dbReference>
<reference evidence="3" key="1">
    <citation type="submission" date="2021-01" db="EMBL/GenBank/DDBJ databases">
        <authorList>
            <person name="Corre E."/>
            <person name="Pelletier E."/>
            <person name="Niang G."/>
            <person name="Scheremetjew M."/>
            <person name="Finn R."/>
            <person name="Kale V."/>
            <person name="Holt S."/>
            <person name="Cochrane G."/>
            <person name="Meng A."/>
            <person name="Brown T."/>
            <person name="Cohen L."/>
        </authorList>
    </citation>
    <scope>NUCLEOTIDE SEQUENCE</scope>
    <source>
        <strain evidence="3">CCMP441</strain>
    </source>
</reference>
<dbReference type="InterPro" id="IPR047047">
    <property type="entry name" value="GST_Omega-like_C"/>
</dbReference>
<dbReference type="Gene3D" id="3.40.30.10">
    <property type="entry name" value="Glutaredoxin"/>
    <property type="match status" value="1"/>
</dbReference>
<dbReference type="Pfam" id="PF13409">
    <property type="entry name" value="GST_N_2"/>
    <property type="match status" value="1"/>
</dbReference>
<gene>
    <name evidence="3" type="ORF">HAND1043_LOCUS9958</name>
</gene>
<dbReference type="InterPro" id="IPR004045">
    <property type="entry name" value="Glutathione_S-Trfase_N"/>
</dbReference>
<dbReference type="PANTHER" id="PTHR32419:SF6">
    <property type="entry name" value="GLUTATHIONE S-TRANSFERASE OMEGA-LIKE 1-RELATED"/>
    <property type="match status" value="1"/>
</dbReference>
<dbReference type="SFLD" id="SFLDS00019">
    <property type="entry name" value="Glutathione_Transferase_(cytos"/>
    <property type="match status" value="1"/>
</dbReference>
<evidence type="ECO:0000256" key="1">
    <source>
        <dbReference type="SAM" id="MobiDB-lite"/>
    </source>
</evidence>
<dbReference type="SUPFAM" id="SSF47616">
    <property type="entry name" value="GST C-terminal domain-like"/>
    <property type="match status" value="1"/>
</dbReference>
<dbReference type="EMBL" id="HBFK01016152">
    <property type="protein sequence ID" value="CAD8743463.1"/>
    <property type="molecule type" value="Transcribed_RNA"/>
</dbReference>
<dbReference type="Pfam" id="PF13410">
    <property type="entry name" value="GST_C_2"/>
    <property type="match status" value="1"/>
</dbReference>
<proteinExistence type="predicted"/>
<dbReference type="InterPro" id="IPR036249">
    <property type="entry name" value="Thioredoxin-like_sf"/>
</dbReference>
<name>A0A6U4PDK7_HEMAN</name>
<accession>A0A6U4PDK7</accession>
<dbReference type="AlphaFoldDB" id="A0A6U4PDK7"/>
<dbReference type="InterPro" id="IPR016639">
    <property type="entry name" value="GST_Omega/GSH"/>
</dbReference>
<feature type="region of interest" description="Disordered" evidence="1">
    <location>
        <begin position="60"/>
        <end position="85"/>
    </location>
</feature>
<dbReference type="GO" id="GO:0004364">
    <property type="term" value="F:glutathione transferase activity"/>
    <property type="evidence" value="ECO:0007669"/>
    <property type="project" value="InterPro"/>
</dbReference>
<dbReference type="PANTHER" id="PTHR32419">
    <property type="entry name" value="GLUTATHIONYL-HYDROQUINONE REDUCTASE"/>
    <property type="match status" value="1"/>
</dbReference>
<sequence>MRVRGANSLLTPIVTATYRQPAVSLRTATKVPTPPPAFALCLLSVASLVRRSGAAKGVSRRNLASVSMSSPSKKQKTGGDSTKAEVKGAVRDCLAEVNERGEFKRVDAQWRRWITEEPDAEFPAEAGRYHLYSANACPWANRCHCIIKMKGLEDVISVSVAHPTWQFSKKGVDTHAGWIFKDPKDPPVPNQLGFGAFDCEGCIPDFVNNCTFVRDVYELAKDTGKKYSVPVLWDKKKQTIVSNESSEIVLMLNKCFNKFAKNPTLDLFPERLTKEMDELNDFIYPNINNGVYKCGFAKTQEAYEEAYNQLFESLEKAEAILSKQRYLCGDTFTGMDLKLYMTLVRFDPVYVVYFKCYGKRIEEYPNLWNFVKELYQMPSVQAITNMKHIKTHYFTSHPTLNACAVIPARKDADMTTRHDRDRFPGKMETAA</sequence>
<dbReference type="GO" id="GO:0005737">
    <property type="term" value="C:cytoplasm"/>
    <property type="evidence" value="ECO:0007669"/>
    <property type="project" value="TreeGrafter"/>
</dbReference>
<dbReference type="InterPro" id="IPR010987">
    <property type="entry name" value="Glutathione-S-Trfase_C-like"/>
</dbReference>
<dbReference type="SUPFAM" id="SSF52833">
    <property type="entry name" value="Thioredoxin-like"/>
    <property type="match status" value="1"/>
</dbReference>
<dbReference type="SFLD" id="SFLDG01148">
    <property type="entry name" value="Xi_(cytGST)"/>
    <property type="match status" value="1"/>
</dbReference>